<proteinExistence type="predicted"/>
<feature type="region of interest" description="Disordered" evidence="1">
    <location>
        <begin position="593"/>
        <end position="667"/>
    </location>
</feature>
<feature type="domain" description="URB1 N-terminal" evidence="2">
    <location>
        <begin position="117"/>
        <end position="453"/>
    </location>
</feature>
<reference evidence="3 4" key="1">
    <citation type="journal article" date="2023" name="IScience">
        <title>Expanded male sex-determining region conserved during the evolution of homothallism in the green alga Volvox.</title>
        <authorList>
            <person name="Yamamoto K."/>
            <person name="Matsuzaki R."/>
            <person name="Mahakham W."/>
            <person name="Heman W."/>
            <person name="Sekimoto H."/>
            <person name="Kawachi M."/>
            <person name="Minakuchi Y."/>
            <person name="Toyoda A."/>
            <person name="Nozaki H."/>
        </authorList>
    </citation>
    <scope>NUCLEOTIDE SEQUENCE [LARGE SCALE GENOMIC DNA]</scope>
    <source>
        <strain evidence="3 4">NIES-4468</strain>
    </source>
</reference>
<dbReference type="InterPro" id="IPR021714">
    <property type="entry name" value="URB1_N"/>
</dbReference>
<organism evidence="3 4">
    <name type="scientific">Volvox africanus</name>
    <dbReference type="NCBI Taxonomy" id="51714"/>
    <lineage>
        <taxon>Eukaryota</taxon>
        <taxon>Viridiplantae</taxon>
        <taxon>Chlorophyta</taxon>
        <taxon>core chlorophytes</taxon>
        <taxon>Chlorophyceae</taxon>
        <taxon>CS clade</taxon>
        <taxon>Chlamydomonadales</taxon>
        <taxon>Volvocaceae</taxon>
        <taxon>Volvox</taxon>
    </lineage>
</organism>
<dbReference type="Proteomes" id="UP001165090">
    <property type="component" value="Unassembled WGS sequence"/>
</dbReference>
<dbReference type="EMBL" id="BSDZ01000009">
    <property type="protein sequence ID" value="GLI61189.1"/>
    <property type="molecule type" value="Genomic_DNA"/>
</dbReference>
<evidence type="ECO:0000313" key="3">
    <source>
        <dbReference type="EMBL" id="GLI61189.1"/>
    </source>
</evidence>
<protein>
    <recommendedName>
        <fullName evidence="2">URB1 N-terminal domain-containing protein</fullName>
    </recommendedName>
</protein>
<dbReference type="Pfam" id="PF11707">
    <property type="entry name" value="Npa1"/>
    <property type="match status" value="1"/>
</dbReference>
<name>A0ABQ5RVE4_9CHLO</name>
<dbReference type="InterPro" id="IPR039844">
    <property type="entry name" value="URB1"/>
</dbReference>
<keyword evidence="4" id="KW-1185">Reference proteome</keyword>
<feature type="non-terminal residue" evidence="3">
    <location>
        <position position="726"/>
    </location>
</feature>
<dbReference type="PANTHER" id="PTHR13500">
    <property type="entry name" value="NUCLEOLAR PRERIBOSOMAL-ASSOCIATED PROTEIN 1"/>
    <property type="match status" value="1"/>
</dbReference>
<feature type="compositionally biased region" description="Acidic residues" evidence="1">
    <location>
        <begin position="645"/>
        <end position="655"/>
    </location>
</feature>
<accession>A0ABQ5RVE4</accession>
<sequence>MATAANDTFNLTKAIEALRVTRELDVNLSGLKSLHEAIRQSGRKGWQHLLSYLRVSPSCTELCNIWEAQTTVKDPRVFSQLLLLIADFLAAKPPPDERADQLAYPPSTAGHGRSCSKISKAVPLATALASELSLVGAAQQLLITQTLGRRLKSLYHLLGSDQHLLSNSALQLLAAVAAHSGVAARDLAAAFDWSLPALARISRPTKERPASEAGATQKQKQRRKSISNVVAWDKPNVLLRPRRAMFVRFCRALLDNADHATLARLLPLRALTGPLLHHVATDPPRHILETLLLLSRRVLAPARHGGSNCAAAAAAAALPPRLRAEPFGDSALAQLAEVAASSDEPAATPATSHGDAVAVAAEAALEVLVMLCTDTANGLVTDRPNGNSALCAPQHSPGVKRVLRMLSRLRPFDHVRHARLLNEVANRCPWLAAEFASSLPYDLQPAPTSRWVAAMTLATRLTTAAFIAPSPLLDHLAVVATGNGDVAVPPPPVESAAVRAHLRCCMPPALSKAVLSRGVQHNRPVVQALTLDALAAIMRGVEPLLAAAAAVAGNSTWSQFHRRLCSAVRARLPDLQTILALHASLDKEDCTMAEAGSEGSPRPDEETASNLRGKTGAKAKCSAASNIRDIDEKGEQDQQDHGKEEEEEEEGEEGAVEAVGKDSSGGNHKKAGLLMAAVFGVTTAAEPSRVRLAVLVRLLNVIACYCRLLPDAAVGAHFDAVRLVPP</sequence>
<evidence type="ECO:0000256" key="1">
    <source>
        <dbReference type="SAM" id="MobiDB-lite"/>
    </source>
</evidence>
<dbReference type="PANTHER" id="PTHR13500:SF0">
    <property type="entry name" value="NUCLEOLAR PRE-RIBOSOMAL-ASSOCIATED PROTEIN 1"/>
    <property type="match status" value="1"/>
</dbReference>
<feature type="compositionally biased region" description="Basic and acidic residues" evidence="1">
    <location>
        <begin position="628"/>
        <end position="644"/>
    </location>
</feature>
<evidence type="ECO:0000259" key="2">
    <source>
        <dbReference type="Pfam" id="PF11707"/>
    </source>
</evidence>
<comment type="caution">
    <text evidence="3">The sequence shown here is derived from an EMBL/GenBank/DDBJ whole genome shotgun (WGS) entry which is preliminary data.</text>
</comment>
<gene>
    <name evidence="3" type="ORF">VaNZ11_003422</name>
</gene>
<feature type="region of interest" description="Disordered" evidence="1">
    <location>
        <begin position="204"/>
        <end position="225"/>
    </location>
</feature>
<evidence type="ECO:0000313" key="4">
    <source>
        <dbReference type="Proteomes" id="UP001165090"/>
    </source>
</evidence>